<keyword evidence="2" id="KW-1185">Reference proteome</keyword>
<name>A0AA43UCW1_9LACT</name>
<gene>
    <name evidence="1" type="ORF">Q4F26_04655</name>
</gene>
<protein>
    <submittedName>
        <fullName evidence="1">Uncharacterized protein</fullName>
    </submittedName>
</protein>
<dbReference type="AlphaFoldDB" id="A0AA43UCW1"/>
<dbReference type="EMBL" id="JAUNQW010000018">
    <property type="protein sequence ID" value="MDO5457618.1"/>
    <property type="molecule type" value="Genomic_DNA"/>
</dbReference>
<evidence type="ECO:0000313" key="2">
    <source>
        <dbReference type="Proteomes" id="UP001171751"/>
    </source>
</evidence>
<sequence>MDTVQKMRTSLSRTLLGDHIIWQNPIVDLESLMRGMHTLTISDDRSLVERVDVMIK</sequence>
<evidence type="ECO:0000313" key="1">
    <source>
        <dbReference type="EMBL" id="MDO5457618.1"/>
    </source>
</evidence>
<proteinExistence type="predicted"/>
<organism evidence="1 2">
    <name type="scientific">Atopococcus tabaci</name>
    <dbReference type="NCBI Taxonomy" id="269774"/>
    <lineage>
        <taxon>Bacteria</taxon>
        <taxon>Bacillati</taxon>
        <taxon>Bacillota</taxon>
        <taxon>Bacilli</taxon>
        <taxon>Lactobacillales</taxon>
        <taxon>Carnobacteriaceae</taxon>
        <taxon>Atopococcus</taxon>
    </lineage>
</organism>
<comment type="caution">
    <text evidence="1">The sequence shown here is derived from an EMBL/GenBank/DDBJ whole genome shotgun (WGS) entry which is preliminary data.</text>
</comment>
<dbReference type="Proteomes" id="UP001171751">
    <property type="component" value="Unassembled WGS sequence"/>
</dbReference>
<reference evidence="1" key="1">
    <citation type="submission" date="2023-07" db="EMBL/GenBank/DDBJ databases">
        <title>Between Cages and Wild: Unraveling the Impact of Captivity on Animal Microbiomes and Antimicrobial Resistance.</title>
        <authorList>
            <person name="Schmartz G.P."/>
            <person name="Rehner J."/>
            <person name="Schuff M.J."/>
            <person name="Becker S.L."/>
            <person name="Kravczyk M."/>
            <person name="Gurevich A."/>
            <person name="Francke R."/>
            <person name="Mueller R."/>
            <person name="Keller V."/>
            <person name="Keller A."/>
        </authorList>
    </citation>
    <scope>NUCLEOTIDE SEQUENCE</scope>
    <source>
        <strain evidence="1">S39M_St_73</strain>
    </source>
</reference>
<accession>A0AA43UCW1</accession>